<dbReference type="AlphaFoldDB" id="A0A6S6TSV3"/>
<dbReference type="InterPro" id="IPR039421">
    <property type="entry name" value="Type_1_exporter"/>
</dbReference>
<evidence type="ECO:0000256" key="7">
    <source>
        <dbReference type="ARBA" id="ARBA00022989"/>
    </source>
</evidence>
<evidence type="ECO:0000256" key="2">
    <source>
        <dbReference type="ARBA" id="ARBA00022448"/>
    </source>
</evidence>
<keyword evidence="2" id="KW-0813">Transport</keyword>
<dbReference type="InterPro" id="IPR036640">
    <property type="entry name" value="ABC1_TM_sf"/>
</dbReference>
<keyword evidence="8 9" id="KW-0472">Membrane</keyword>
<dbReference type="EMBL" id="CACVAP010000102">
    <property type="protein sequence ID" value="CAA6822405.1"/>
    <property type="molecule type" value="Genomic_DNA"/>
</dbReference>
<dbReference type="InterPro" id="IPR017871">
    <property type="entry name" value="ABC_transporter-like_CS"/>
</dbReference>
<keyword evidence="3" id="KW-1003">Cell membrane</keyword>
<organism evidence="12">
    <name type="scientific">uncultured Sulfurovum sp</name>
    <dbReference type="NCBI Taxonomy" id="269237"/>
    <lineage>
        <taxon>Bacteria</taxon>
        <taxon>Pseudomonadati</taxon>
        <taxon>Campylobacterota</taxon>
        <taxon>Epsilonproteobacteria</taxon>
        <taxon>Campylobacterales</taxon>
        <taxon>Sulfurovaceae</taxon>
        <taxon>Sulfurovum</taxon>
        <taxon>environmental samples</taxon>
    </lineage>
</organism>
<feature type="domain" description="ABC transporter" evidence="10">
    <location>
        <begin position="352"/>
        <end position="565"/>
    </location>
</feature>
<evidence type="ECO:0000256" key="4">
    <source>
        <dbReference type="ARBA" id="ARBA00022692"/>
    </source>
</evidence>
<name>A0A6S6TSV3_9BACT</name>
<evidence type="ECO:0000256" key="8">
    <source>
        <dbReference type="ARBA" id="ARBA00023136"/>
    </source>
</evidence>
<dbReference type="InterPro" id="IPR027417">
    <property type="entry name" value="P-loop_NTPase"/>
</dbReference>
<dbReference type="PROSITE" id="PS00211">
    <property type="entry name" value="ABC_TRANSPORTER_1"/>
    <property type="match status" value="1"/>
</dbReference>
<evidence type="ECO:0000259" key="10">
    <source>
        <dbReference type="PROSITE" id="PS50893"/>
    </source>
</evidence>
<dbReference type="PROSITE" id="PS50929">
    <property type="entry name" value="ABC_TM1F"/>
    <property type="match status" value="1"/>
</dbReference>
<reference evidence="12" key="1">
    <citation type="submission" date="2020-01" db="EMBL/GenBank/DDBJ databases">
        <authorList>
            <person name="Meier V. D."/>
            <person name="Meier V D."/>
        </authorList>
    </citation>
    <scope>NUCLEOTIDE SEQUENCE</scope>
    <source>
        <strain evidence="12">HLG_WM_MAG_06</strain>
    </source>
</reference>
<gene>
    <name evidence="12" type="ORF">HELGO_WM9258</name>
</gene>
<dbReference type="SMART" id="SM00382">
    <property type="entry name" value="AAA"/>
    <property type="match status" value="1"/>
</dbReference>
<dbReference type="FunFam" id="3.40.50.300:FF:000299">
    <property type="entry name" value="ABC transporter ATP-binding protein/permease"/>
    <property type="match status" value="1"/>
</dbReference>
<feature type="transmembrane region" description="Helical" evidence="9">
    <location>
        <begin position="174"/>
        <end position="193"/>
    </location>
</feature>
<dbReference type="CDD" id="cd07346">
    <property type="entry name" value="ABC_6TM_exporters"/>
    <property type="match status" value="1"/>
</dbReference>
<dbReference type="PANTHER" id="PTHR24221">
    <property type="entry name" value="ATP-BINDING CASSETTE SUB-FAMILY B"/>
    <property type="match status" value="1"/>
</dbReference>
<accession>A0A6S6TSV3</accession>
<evidence type="ECO:0000256" key="3">
    <source>
        <dbReference type="ARBA" id="ARBA00022475"/>
    </source>
</evidence>
<dbReference type="PANTHER" id="PTHR24221:SF233">
    <property type="entry name" value="ATP-BINDING_PERMEASE FUSION ABC TRANSPORTER-RELATED"/>
    <property type="match status" value="1"/>
</dbReference>
<dbReference type="Pfam" id="PF00664">
    <property type="entry name" value="ABC_membrane"/>
    <property type="match status" value="1"/>
</dbReference>
<keyword evidence="6 12" id="KW-0067">ATP-binding</keyword>
<proteinExistence type="predicted"/>
<keyword evidence="4 9" id="KW-0812">Transmembrane</keyword>
<evidence type="ECO:0000259" key="11">
    <source>
        <dbReference type="PROSITE" id="PS50929"/>
    </source>
</evidence>
<feature type="domain" description="ABC transmembrane type-1" evidence="11">
    <location>
        <begin position="19"/>
        <end position="317"/>
    </location>
</feature>
<feature type="transmembrane region" description="Helical" evidence="9">
    <location>
        <begin position="69"/>
        <end position="91"/>
    </location>
</feature>
<evidence type="ECO:0000313" key="12">
    <source>
        <dbReference type="EMBL" id="CAA6822405.1"/>
    </source>
</evidence>
<feature type="transmembrane region" description="Helical" evidence="9">
    <location>
        <begin position="20"/>
        <end position="43"/>
    </location>
</feature>
<dbReference type="PROSITE" id="PS50893">
    <property type="entry name" value="ABC_TRANSPORTER_2"/>
    <property type="match status" value="1"/>
</dbReference>
<dbReference type="Pfam" id="PF00005">
    <property type="entry name" value="ABC_tran"/>
    <property type="match status" value="1"/>
</dbReference>
<dbReference type="GO" id="GO:0034040">
    <property type="term" value="F:ATPase-coupled lipid transmembrane transporter activity"/>
    <property type="evidence" value="ECO:0007669"/>
    <property type="project" value="TreeGrafter"/>
</dbReference>
<keyword evidence="5" id="KW-0547">Nucleotide-binding</keyword>
<feature type="transmembrane region" description="Helical" evidence="9">
    <location>
        <begin position="145"/>
        <end position="168"/>
    </location>
</feature>
<sequence length="565" mass="63960">MITFDYLLEQVKLYKKSVLLANLIAIFTIIISVPIPLFIPFLVDEVILGKEGSFLPFINMFVEINSPEYYILIVFILTLSIRAINISLVIVRRMLVSKVVEDIRLNIRQKMLAHLGSVSMSEYDVLGSGAISSKMTTDIEAVMKFLAGSIGIIAVQVFTLIGISAILLYLNWQLALIILILNPLVIKFFINAFKQVSTLLKEKNKAISSFTNSLTESLELFNQIRVQNREEHFSNTVNKDATDIRNSSYDYEVTAGKTMSVSRMFIMYSNDLFKIIALYLVFLGDMSIGEMLAIFVYAGMIMAPIHMIIKFVQDYHDAIAGMQRLNEILELEQEPKYIMKKDPFKEHETASIELKNVSFSYDENKVILKDFNLKVVAGEKVAIVGETGSGKSTLANILIGLYPITKGEILYNGVEIKKVGYKKVREHIGFVLQAPLMFNATLRYNLSLGKEYRDEEMYEVLKVAQLYDFVDDLPERLDTIVGKNGTKLSGGQRQRLSIARVLLDKPKVIIFDESTSSLDTDTEDKLLSALDAYIKNKTIITIAHRQTTIDKADRVVRLEKVILEK</sequence>
<dbReference type="GO" id="GO:0005524">
    <property type="term" value="F:ATP binding"/>
    <property type="evidence" value="ECO:0007669"/>
    <property type="project" value="UniProtKB-KW"/>
</dbReference>
<evidence type="ECO:0000256" key="1">
    <source>
        <dbReference type="ARBA" id="ARBA00004651"/>
    </source>
</evidence>
<dbReference type="SUPFAM" id="SSF52540">
    <property type="entry name" value="P-loop containing nucleoside triphosphate hydrolases"/>
    <property type="match status" value="1"/>
</dbReference>
<dbReference type="InterPro" id="IPR003439">
    <property type="entry name" value="ABC_transporter-like_ATP-bd"/>
</dbReference>
<dbReference type="InterPro" id="IPR003593">
    <property type="entry name" value="AAA+_ATPase"/>
</dbReference>
<comment type="subcellular location">
    <subcellularLocation>
        <location evidence="1">Cell membrane</location>
        <topology evidence="1">Multi-pass membrane protein</topology>
    </subcellularLocation>
</comment>
<dbReference type="GO" id="GO:0005886">
    <property type="term" value="C:plasma membrane"/>
    <property type="evidence" value="ECO:0007669"/>
    <property type="project" value="UniProtKB-SubCell"/>
</dbReference>
<evidence type="ECO:0000256" key="9">
    <source>
        <dbReference type="SAM" id="Phobius"/>
    </source>
</evidence>
<dbReference type="InterPro" id="IPR011527">
    <property type="entry name" value="ABC1_TM_dom"/>
</dbReference>
<dbReference type="GO" id="GO:0016887">
    <property type="term" value="F:ATP hydrolysis activity"/>
    <property type="evidence" value="ECO:0007669"/>
    <property type="project" value="InterPro"/>
</dbReference>
<keyword evidence="7 9" id="KW-1133">Transmembrane helix</keyword>
<evidence type="ECO:0000256" key="6">
    <source>
        <dbReference type="ARBA" id="ARBA00022840"/>
    </source>
</evidence>
<dbReference type="GO" id="GO:0140359">
    <property type="term" value="F:ABC-type transporter activity"/>
    <property type="evidence" value="ECO:0007669"/>
    <property type="project" value="InterPro"/>
</dbReference>
<protein>
    <submittedName>
        <fullName evidence="12">Lipid A export ATP-binding/permease protein MsbA</fullName>
    </submittedName>
</protein>
<evidence type="ECO:0000256" key="5">
    <source>
        <dbReference type="ARBA" id="ARBA00022741"/>
    </source>
</evidence>
<dbReference type="Gene3D" id="3.40.50.300">
    <property type="entry name" value="P-loop containing nucleotide triphosphate hydrolases"/>
    <property type="match status" value="1"/>
</dbReference>
<dbReference type="SUPFAM" id="SSF90123">
    <property type="entry name" value="ABC transporter transmembrane region"/>
    <property type="match status" value="1"/>
</dbReference>
<dbReference type="Gene3D" id="1.20.1560.10">
    <property type="entry name" value="ABC transporter type 1, transmembrane domain"/>
    <property type="match status" value="1"/>
</dbReference>